<dbReference type="Proteomes" id="UP000290649">
    <property type="component" value="Unassembled WGS sequence"/>
</dbReference>
<dbReference type="EMBL" id="QOUX01000026">
    <property type="protein sequence ID" value="RXJ02166.1"/>
    <property type="molecule type" value="Genomic_DNA"/>
</dbReference>
<dbReference type="NCBIfam" id="NF037970">
    <property type="entry name" value="vanZ_1"/>
    <property type="match status" value="1"/>
</dbReference>
<dbReference type="RefSeq" id="WP_196121210.1">
    <property type="nucleotide sequence ID" value="NZ_QOUX01000026.1"/>
</dbReference>
<organism evidence="1 2">
    <name type="scientific">Anaerobacillus alkaliphilus</name>
    <dbReference type="NCBI Taxonomy" id="1548597"/>
    <lineage>
        <taxon>Bacteria</taxon>
        <taxon>Bacillati</taxon>
        <taxon>Bacillota</taxon>
        <taxon>Bacilli</taxon>
        <taxon>Bacillales</taxon>
        <taxon>Bacillaceae</taxon>
        <taxon>Anaerobacillus</taxon>
    </lineage>
</organism>
<sequence>MEFYARKAGHVLSIRLICLLFFLNYTKLKSSNRYFCSWLLKTIVGFGDELNQYFIAGQG</sequence>
<gene>
    <name evidence="1" type="ORF">DS745_07155</name>
</gene>
<name>A0A4Q0VV17_9BACI</name>
<dbReference type="AlphaFoldDB" id="A0A4Q0VV17"/>
<comment type="caution">
    <text evidence="1">The sequence shown here is derived from an EMBL/GenBank/DDBJ whole genome shotgun (WGS) entry which is preliminary data.</text>
</comment>
<reference evidence="1 2" key="1">
    <citation type="journal article" date="2019" name="Int. J. Syst. Evol. Microbiol.">
        <title>Anaerobacillus alkaliphilus sp. nov., a novel alkaliphilic and moderately halophilic bacterium.</title>
        <authorList>
            <person name="Borsodi A.K."/>
            <person name="Aszalos J.M."/>
            <person name="Bihari P."/>
            <person name="Nagy I."/>
            <person name="Schumann P."/>
            <person name="Sproer C."/>
            <person name="Kovacs A.L."/>
            <person name="Boka K."/>
            <person name="Dobosy P."/>
            <person name="Ovari M."/>
            <person name="Szili-Kovacs T."/>
            <person name="Toth E."/>
        </authorList>
    </citation>
    <scope>NUCLEOTIDE SEQUENCE [LARGE SCALE GENOMIC DNA]</scope>
    <source>
        <strain evidence="1 2">B16-10</strain>
    </source>
</reference>
<evidence type="ECO:0000313" key="1">
    <source>
        <dbReference type="EMBL" id="RXJ02166.1"/>
    </source>
</evidence>
<keyword evidence="2" id="KW-1185">Reference proteome</keyword>
<proteinExistence type="predicted"/>
<evidence type="ECO:0000313" key="2">
    <source>
        <dbReference type="Proteomes" id="UP000290649"/>
    </source>
</evidence>
<accession>A0A4Q0VV17</accession>
<protein>
    <submittedName>
        <fullName evidence="1">Uncharacterized protein</fullName>
    </submittedName>
</protein>